<name>A0A1N7NGZ8_9GAMM</name>
<feature type="transmembrane region" description="Helical" evidence="1">
    <location>
        <begin position="358"/>
        <end position="379"/>
    </location>
</feature>
<feature type="transmembrane region" description="Helical" evidence="1">
    <location>
        <begin position="318"/>
        <end position="337"/>
    </location>
</feature>
<dbReference type="SUPFAM" id="SSF103473">
    <property type="entry name" value="MFS general substrate transporter"/>
    <property type="match status" value="1"/>
</dbReference>
<feature type="transmembrane region" description="Helical" evidence="1">
    <location>
        <begin position="73"/>
        <end position="91"/>
    </location>
</feature>
<feature type="transmembrane region" description="Helical" evidence="1">
    <location>
        <begin position="148"/>
        <end position="167"/>
    </location>
</feature>
<feature type="transmembrane region" description="Helical" evidence="1">
    <location>
        <begin position="385"/>
        <end position="403"/>
    </location>
</feature>
<evidence type="ECO:0000313" key="3">
    <source>
        <dbReference type="Proteomes" id="UP000185999"/>
    </source>
</evidence>
<keyword evidence="1" id="KW-1133">Transmembrane helix</keyword>
<dbReference type="RefSeq" id="WP_054342177.1">
    <property type="nucleotide sequence ID" value="NZ_FTOE01000009.1"/>
</dbReference>
<keyword evidence="1" id="KW-0812">Transmembrane</keyword>
<dbReference type="Proteomes" id="UP000185999">
    <property type="component" value="Unassembled WGS sequence"/>
</dbReference>
<feature type="transmembrane region" description="Helical" evidence="1">
    <location>
        <begin position="173"/>
        <end position="191"/>
    </location>
</feature>
<accession>A0A1N7NGZ8</accession>
<feature type="transmembrane region" description="Helical" evidence="1">
    <location>
        <begin position="262"/>
        <end position="280"/>
    </location>
</feature>
<evidence type="ECO:0000313" key="2">
    <source>
        <dbReference type="EMBL" id="SIS97655.1"/>
    </source>
</evidence>
<feature type="transmembrane region" description="Helical" evidence="1">
    <location>
        <begin position="292"/>
        <end position="312"/>
    </location>
</feature>
<keyword evidence="1" id="KW-0472">Membrane</keyword>
<feature type="transmembrane region" description="Helical" evidence="1">
    <location>
        <begin position="231"/>
        <end position="256"/>
    </location>
</feature>
<feature type="transmembrane region" description="Helical" evidence="1">
    <location>
        <begin position="39"/>
        <end position="61"/>
    </location>
</feature>
<organism evidence="2 3">
    <name type="scientific">Neptunomonas antarctica</name>
    <dbReference type="NCBI Taxonomy" id="619304"/>
    <lineage>
        <taxon>Bacteria</taxon>
        <taxon>Pseudomonadati</taxon>
        <taxon>Pseudomonadota</taxon>
        <taxon>Gammaproteobacteria</taxon>
        <taxon>Oceanospirillales</taxon>
        <taxon>Oceanospirillaceae</taxon>
        <taxon>Neptunomonas</taxon>
    </lineage>
</organism>
<reference evidence="3" key="1">
    <citation type="submission" date="2017-01" db="EMBL/GenBank/DDBJ databases">
        <authorList>
            <person name="Varghese N."/>
            <person name="Submissions S."/>
        </authorList>
    </citation>
    <scope>NUCLEOTIDE SEQUENCE [LARGE SCALE GENOMIC DNA]</scope>
    <source>
        <strain evidence="3">DSM 22306</strain>
    </source>
</reference>
<dbReference type="EMBL" id="FTOE01000009">
    <property type="protein sequence ID" value="SIS97655.1"/>
    <property type="molecule type" value="Genomic_DNA"/>
</dbReference>
<evidence type="ECO:0008006" key="4">
    <source>
        <dbReference type="Google" id="ProtNLM"/>
    </source>
</evidence>
<gene>
    <name evidence="2" type="ORF">SAMN05421760_109130</name>
</gene>
<dbReference type="OrthoDB" id="6211049at2"/>
<dbReference type="AlphaFoldDB" id="A0A1N7NGZ8"/>
<dbReference type="Gene3D" id="1.20.1250.20">
    <property type="entry name" value="MFS general substrate transporter like domains"/>
    <property type="match status" value="1"/>
</dbReference>
<feature type="transmembrane region" description="Helical" evidence="1">
    <location>
        <begin position="97"/>
        <end position="115"/>
    </location>
</feature>
<keyword evidence="3" id="KW-1185">Reference proteome</keyword>
<dbReference type="InterPro" id="IPR036259">
    <property type="entry name" value="MFS_trans_sf"/>
</dbReference>
<protein>
    <recommendedName>
        <fullName evidence="4">Major Facilitator Superfamily protein</fullName>
    </recommendedName>
</protein>
<evidence type="ECO:0000256" key="1">
    <source>
        <dbReference type="SAM" id="Phobius"/>
    </source>
</evidence>
<dbReference type="STRING" id="619304.SAMN05421760_109130"/>
<proteinExistence type="predicted"/>
<feature type="transmembrane region" description="Helical" evidence="1">
    <location>
        <begin position="12"/>
        <end position="33"/>
    </location>
</feature>
<sequence>MKTVTSTLSAIFFQFAGAHSFLIGLLPFFIPVLLLQQGISIQGIALFIALTGIGFIISLTLWKKFYRHSHWRLIISLSFLIELLLVAALLFTENNYALLLCAALLNGAYNCFYWTTQRVLFSAMTAEHKATQHASSYANQTGKKFGNFQILAVVLLKSGIICGAFLLEEDHRVLLLLVSAVISTACAVWFSRSGLIRNFSKASKLMPIEVSRSTPTKASVFHFKDEHNSAIIFYFDGIFLFLESYFWVASLFFIAQGSIKELGIVMVLLTVCLSVIFYLLKNRIDNIDHNKVYVCAVVFYALSWWLRSVLGADLSNYWIYPAILLIAFLTSFFRLSFNKRFFDHAKQHQPLNYLLAKSYLSQMGIVIFYIGLALLASSFSDSQSSLSTIYLVLTPMALIYLAYSCPAEPVSKKVSSAEPRLKIS</sequence>